<dbReference type="AlphaFoldDB" id="A0A101MSJ5"/>
<keyword evidence="1" id="KW-1133">Transmembrane helix</keyword>
<feature type="transmembrane region" description="Helical" evidence="1">
    <location>
        <begin position="123"/>
        <end position="145"/>
    </location>
</feature>
<gene>
    <name evidence="2" type="ORF">ACN42_g1165</name>
</gene>
<dbReference type="EMBL" id="LLXE01000017">
    <property type="protein sequence ID" value="KUM65951.1"/>
    <property type="molecule type" value="Genomic_DNA"/>
</dbReference>
<proteinExistence type="predicted"/>
<comment type="caution">
    <text evidence="2">The sequence shown here is derived from an EMBL/GenBank/DDBJ whole genome shotgun (WGS) entry which is preliminary data.</text>
</comment>
<evidence type="ECO:0000256" key="1">
    <source>
        <dbReference type="SAM" id="Phobius"/>
    </source>
</evidence>
<organism evidence="2 3">
    <name type="scientific">Penicillium freii</name>
    <dbReference type="NCBI Taxonomy" id="48697"/>
    <lineage>
        <taxon>Eukaryota</taxon>
        <taxon>Fungi</taxon>
        <taxon>Dikarya</taxon>
        <taxon>Ascomycota</taxon>
        <taxon>Pezizomycotina</taxon>
        <taxon>Eurotiomycetes</taxon>
        <taxon>Eurotiomycetidae</taxon>
        <taxon>Eurotiales</taxon>
        <taxon>Aspergillaceae</taxon>
        <taxon>Penicillium</taxon>
    </lineage>
</organism>
<keyword evidence="3" id="KW-1185">Reference proteome</keyword>
<sequence length="182" mass="19934">MSAEVASRSHYFSHLSLIRWRTALLAATARRIVSLSVPFPVATPIPAPRSAALFASLSANSLPSTPTCTGIHLMVTFVGWFSDRMARTWSYIKPSTYWPDGLCGFWTAWMAAWLSEKMITSRAVVYVLSGFAAVEFATVLFPPVGRLLSRFVTVCSSLVFASAISMPLSSAAYTVDWDSVPR</sequence>
<accession>A0A101MSJ5</accession>
<name>A0A101MSJ5_PENFR</name>
<evidence type="ECO:0000313" key="2">
    <source>
        <dbReference type="EMBL" id="KUM65951.1"/>
    </source>
</evidence>
<feature type="transmembrane region" description="Helical" evidence="1">
    <location>
        <begin position="151"/>
        <end position="175"/>
    </location>
</feature>
<keyword evidence="1" id="KW-0472">Membrane</keyword>
<dbReference type="Proteomes" id="UP000055045">
    <property type="component" value="Unassembled WGS sequence"/>
</dbReference>
<protein>
    <submittedName>
        <fullName evidence="2">Uncharacterized protein</fullName>
    </submittedName>
</protein>
<evidence type="ECO:0000313" key="3">
    <source>
        <dbReference type="Proteomes" id="UP000055045"/>
    </source>
</evidence>
<reference evidence="2 3" key="1">
    <citation type="submission" date="2015-10" db="EMBL/GenBank/DDBJ databases">
        <title>Genome sequencing of Penicillium freii.</title>
        <authorList>
            <person name="Nguyen H.D."/>
            <person name="Visagie C.M."/>
            <person name="Seifert K.A."/>
        </authorList>
    </citation>
    <scope>NUCLEOTIDE SEQUENCE [LARGE SCALE GENOMIC DNA]</scope>
    <source>
        <strain evidence="2 3">DAOM 242723</strain>
    </source>
</reference>
<keyword evidence="1" id="KW-0812">Transmembrane</keyword>